<keyword evidence="4" id="KW-0597">Phosphoprotein</keyword>
<dbReference type="InterPro" id="IPR036890">
    <property type="entry name" value="HATPase_C_sf"/>
</dbReference>
<evidence type="ECO:0000256" key="8">
    <source>
        <dbReference type="ARBA" id="ARBA00022989"/>
    </source>
</evidence>
<dbReference type="CDD" id="cd00082">
    <property type="entry name" value="HisKA"/>
    <property type="match status" value="1"/>
</dbReference>
<dbReference type="Proteomes" id="UP000632498">
    <property type="component" value="Unassembled WGS sequence"/>
</dbReference>
<protein>
    <recommendedName>
        <fullName evidence="3">histidine kinase</fullName>
        <ecNumber evidence="3">2.7.13.3</ecNumber>
    </recommendedName>
</protein>
<evidence type="ECO:0000256" key="5">
    <source>
        <dbReference type="ARBA" id="ARBA00022679"/>
    </source>
</evidence>
<dbReference type="Pfam" id="PF00512">
    <property type="entry name" value="HisKA"/>
    <property type="match status" value="1"/>
</dbReference>
<evidence type="ECO:0000256" key="3">
    <source>
        <dbReference type="ARBA" id="ARBA00012438"/>
    </source>
</evidence>
<dbReference type="SUPFAM" id="SSF47384">
    <property type="entry name" value="Homodimeric domain of signal transducing histidine kinase"/>
    <property type="match status" value="1"/>
</dbReference>
<dbReference type="PANTHER" id="PTHR43047:SF9">
    <property type="entry name" value="HISTIDINE KINASE"/>
    <property type="match status" value="1"/>
</dbReference>
<dbReference type="EMBL" id="BMHV01000023">
    <property type="protein sequence ID" value="GGF71906.1"/>
    <property type="molecule type" value="Genomic_DNA"/>
</dbReference>
<evidence type="ECO:0000259" key="12">
    <source>
        <dbReference type="PROSITE" id="PS50109"/>
    </source>
</evidence>
<dbReference type="SMART" id="SM00387">
    <property type="entry name" value="HATPase_c"/>
    <property type="match status" value="1"/>
</dbReference>
<evidence type="ECO:0000256" key="7">
    <source>
        <dbReference type="ARBA" id="ARBA00022777"/>
    </source>
</evidence>
<evidence type="ECO:0000313" key="14">
    <source>
        <dbReference type="Proteomes" id="UP000632498"/>
    </source>
</evidence>
<evidence type="ECO:0000256" key="6">
    <source>
        <dbReference type="ARBA" id="ARBA00022692"/>
    </source>
</evidence>
<dbReference type="InterPro" id="IPR003661">
    <property type="entry name" value="HisK_dim/P_dom"/>
</dbReference>
<keyword evidence="5" id="KW-0808">Transferase</keyword>
<feature type="transmembrane region" description="Helical" evidence="11">
    <location>
        <begin position="194"/>
        <end position="215"/>
    </location>
</feature>
<keyword evidence="8 11" id="KW-1133">Transmembrane helix</keyword>
<evidence type="ECO:0000256" key="10">
    <source>
        <dbReference type="SAM" id="Coils"/>
    </source>
</evidence>
<dbReference type="InterPro" id="IPR029095">
    <property type="entry name" value="NarX-like_N"/>
</dbReference>
<dbReference type="Pfam" id="PF13675">
    <property type="entry name" value="PilJ"/>
    <property type="match status" value="1"/>
</dbReference>
<dbReference type="AlphaFoldDB" id="A0A917C5K1"/>
<feature type="domain" description="Histidine kinase" evidence="12">
    <location>
        <begin position="267"/>
        <end position="480"/>
    </location>
</feature>
<dbReference type="RefSeq" id="WP_188666252.1">
    <property type="nucleotide sequence ID" value="NZ_BMHV01000023.1"/>
</dbReference>
<keyword evidence="10" id="KW-0175">Coiled coil</keyword>
<dbReference type="InterPro" id="IPR004358">
    <property type="entry name" value="Sig_transdc_His_kin-like_C"/>
</dbReference>
<comment type="subcellular location">
    <subcellularLocation>
        <location evidence="2">Membrane</location>
        <topology evidence="2">Multi-pass membrane protein</topology>
    </subcellularLocation>
</comment>
<dbReference type="InterPro" id="IPR003594">
    <property type="entry name" value="HATPase_dom"/>
</dbReference>
<feature type="transmembrane region" description="Helical" evidence="11">
    <location>
        <begin position="20"/>
        <end position="43"/>
    </location>
</feature>
<dbReference type="PANTHER" id="PTHR43047">
    <property type="entry name" value="TWO-COMPONENT HISTIDINE PROTEIN KINASE"/>
    <property type="match status" value="1"/>
</dbReference>
<keyword evidence="7 13" id="KW-0418">Kinase</keyword>
<dbReference type="PROSITE" id="PS50109">
    <property type="entry name" value="HIS_KIN"/>
    <property type="match status" value="1"/>
</dbReference>
<dbReference type="GO" id="GO:0009927">
    <property type="term" value="F:histidine phosphotransfer kinase activity"/>
    <property type="evidence" value="ECO:0007669"/>
    <property type="project" value="TreeGrafter"/>
</dbReference>
<evidence type="ECO:0000256" key="11">
    <source>
        <dbReference type="SAM" id="Phobius"/>
    </source>
</evidence>
<dbReference type="InterPro" id="IPR005467">
    <property type="entry name" value="His_kinase_dom"/>
</dbReference>
<name>A0A917C5K1_9PROT</name>
<dbReference type="InterPro" id="IPR036097">
    <property type="entry name" value="HisK_dim/P_sf"/>
</dbReference>
<dbReference type="EC" id="2.7.13.3" evidence="3"/>
<sequence>MNRLTKPDEENPGLWMTKRYLFALVAIAILATSAFGTVGLLIAEHKSTLSVVNISGRQRMLSQRTALFVAQLASARDSEQQEKFRKKLRRSTMQLEQAHLALTGRANAINMSIDMTPEARRRYFKGAYPLNAQMRGYIKVLHDILEMDGKTLTPDHPSVQFVLEVAPGQLVHALDSMVKFYQEEGEKAFDFLKLLEAIFLTLTLLILSVEAFFIFRPMVRHVSTQMRRIKAFSLHLEETVAQRTRQLEEARKSAEQANEAKSKFLAAAGHDLKQPLEAIGMFSGMLERRMPDERSAAIMKDMHDAQRSMRSLLDSILSLSKLEAGVIQPNPCTFEVQPLLDQLTRQYRALAQNKGLEFRVVPSQKVLYTDPLLLERILRNFLSNAVRYTKEGRILLGCRTTAKGLSIEVWDTGSGIPSEGMENIFTEFSQLDDPERDRSEGIGLGLAIVKRLASLLKLEISCSSIVGKGSKFAVVFPTKPF</sequence>
<accession>A0A917C5K1</accession>
<dbReference type="FunFam" id="3.30.565.10:FF:000049">
    <property type="entry name" value="Two-component sensor histidine kinase"/>
    <property type="match status" value="1"/>
</dbReference>
<keyword evidence="9 11" id="KW-0472">Membrane</keyword>
<proteinExistence type="predicted"/>
<evidence type="ECO:0000256" key="9">
    <source>
        <dbReference type="ARBA" id="ARBA00023136"/>
    </source>
</evidence>
<evidence type="ECO:0000256" key="4">
    <source>
        <dbReference type="ARBA" id="ARBA00022553"/>
    </source>
</evidence>
<dbReference type="GO" id="GO:0000155">
    <property type="term" value="F:phosphorelay sensor kinase activity"/>
    <property type="evidence" value="ECO:0007669"/>
    <property type="project" value="InterPro"/>
</dbReference>
<dbReference type="PRINTS" id="PR00344">
    <property type="entry name" value="BCTRLSENSOR"/>
</dbReference>
<dbReference type="SUPFAM" id="SSF55874">
    <property type="entry name" value="ATPase domain of HSP90 chaperone/DNA topoisomerase II/histidine kinase"/>
    <property type="match status" value="1"/>
</dbReference>
<comment type="catalytic activity">
    <reaction evidence="1">
        <text>ATP + protein L-histidine = ADP + protein N-phospho-L-histidine.</text>
        <dbReference type="EC" id="2.7.13.3"/>
    </reaction>
</comment>
<dbReference type="GO" id="GO:0005886">
    <property type="term" value="C:plasma membrane"/>
    <property type="evidence" value="ECO:0007669"/>
    <property type="project" value="TreeGrafter"/>
</dbReference>
<reference evidence="13" key="1">
    <citation type="journal article" date="2014" name="Int. J. Syst. Evol. Microbiol.">
        <title>Complete genome sequence of Corynebacterium casei LMG S-19264T (=DSM 44701T), isolated from a smear-ripened cheese.</title>
        <authorList>
            <consortium name="US DOE Joint Genome Institute (JGI-PGF)"/>
            <person name="Walter F."/>
            <person name="Albersmeier A."/>
            <person name="Kalinowski J."/>
            <person name="Ruckert C."/>
        </authorList>
    </citation>
    <scope>NUCLEOTIDE SEQUENCE</scope>
    <source>
        <strain evidence="13">CGMCC 1.15254</strain>
    </source>
</reference>
<dbReference type="Gene3D" id="1.10.287.130">
    <property type="match status" value="1"/>
</dbReference>
<evidence type="ECO:0000256" key="2">
    <source>
        <dbReference type="ARBA" id="ARBA00004141"/>
    </source>
</evidence>
<evidence type="ECO:0000313" key="13">
    <source>
        <dbReference type="EMBL" id="GGF71906.1"/>
    </source>
</evidence>
<dbReference type="Gene3D" id="3.30.565.10">
    <property type="entry name" value="Histidine kinase-like ATPase, C-terminal domain"/>
    <property type="match status" value="1"/>
</dbReference>
<organism evidence="13 14">
    <name type="scientific">Terasakiella brassicae</name>
    <dbReference type="NCBI Taxonomy" id="1634917"/>
    <lineage>
        <taxon>Bacteria</taxon>
        <taxon>Pseudomonadati</taxon>
        <taxon>Pseudomonadota</taxon>
        <taxon>Alphaproteobacteria</taxon>
        <taxon>Rhodospirillales</taxon>
        <taxon>Terasakiellaceae</taxon>
        <taxon>Terasakiella</taxon>
    </lineage>
</organism>
<comment type="caution">
    <text evidence="13">The sequence shown here is derived from an EMBL/GenBank/DDBJ whole genome shotgun (WGS) entry which is preliminary data.</text>
</comment>
<feature type="coiled-coil region" evidence="10">
    <location>
        <begin position="240"/>
        <end position="267"/>
    </location>
</feature>
<dbReference type="Pfam" id="PF02518">
    <property type="entry name" value="HATPase_c"/>
    <property type="match status" value="1"/>
</dbReference>
<gene>
    <name evidence="13" type="ORF">GCM10011332_27320</name>
</gene>
<keyword evidence="14" id="KW-1185">Reference proteome</keyword>
<reference evidence="13" key="2">
    <citation type="submission" date="2020-09" db="EMBL/GenBank/DDBJ databases">
        <authorList>
            <person name="Sun Q."/>
            <person name="Zhou Y."/>
        </authorList>
    </citation>
    <scope>NUCLEOTIDE SEQUENCE</scope>
    <source>
        <strain evidence="13">CGMCC 1.15254</strain>
    </source>
</reference>
<evidence type="ECO:0000256" key="1">
    <source>
        <dbReference type="ARBA" id="ARBA00000085"/>
    </source>
</evidence>
<keyword evidence="6 11" id="KW-0812">Transmembrane</keyword>
<dbReference type="SMART" id="SM00388">
    <property type="entry name" value="HisKA"/>
    <property type="match status" value="1"/>
</dbReference>